<evidence type="ECO:0000256" key="5">
    <source>
        <dbReference type="ARBA" id="ARBA00023136"/>
    </source>
</evidence>
<accession>A0ABZ0RS74</accession>
<evidence type="ECO:0000256" key="4">
    <source>
        <dbReference type="ARBA" id="ARBA00022989"/>
    </source>
</evidence>
<feature type="transmembrane region" description="Helical" evidence="6">
    <location>
        <begin position="378"/>
        <end position="401"/>
    </location>
</feature>
<evidence type="ECO:0000256" key="2">
    <source>
        <dbReference type="ARBA" id="ARBA00022475"/>
    </source>
</evidence>
<evidence type="ECO:0000256" key="1">
    <source>
        <dbReference type="ARBA" id="ARBA00004651"/>
    </source>
</evidence>
<evidence type="ECO:0000313" key="8">
    <source>
        <dbReference type="EMBL" id="WPK10345.1"/>
    </source>
</evidence>
<keyword evidence="3 6" id="KW-0812">Transmembrane</keyword>
<organism evidence="8 9">
    <name type="scientific">Lysinibacillus louembei</name>
    <dbReference type="NCBI Taxonomy" id="1470088"/>
    <lineage>
        <taxon>Bacteria</taxon>
        <taxon>Bacillati</taxon>
        <taxon>Bacillota</taxon>
        <taxon>Bacilli</taxon>
        <taxon>Bacillales</taxon>
        <taxon>Bacillaceae</taxon>
        <taxon>Lysinibacillus</taxon>
    </lineage>
</organism>
<dbReference type="PANTHER" id="PTHR30294">
    <property type="entry name" value="MEMBRANE COMPONENT OF ABC TRANSPORTER YHHJ-RELATED"/>
    <property type="match status" value="1"/>
</dbReference>
<name>A0ABZ0RS74_9BACI</name>
<dbReference type="InterPro" id="IPR013525">
    <property type="entry name" value="ABC2_TM"/>
</dbReference>
<keyword evidence="5 6" id="KW-0472">Membrane</keyword>
<dbReference type="Proteomes" id="UP001322664">
    <property type="component" value="Chromosome"/>
</dbReference>
<feature type="transmembrane region" description="Helical" evidence="6">
    <location>
        <begin position="326"/>
        <end position="348"/>
    </location>
</feature>
<evidence type="ECO:0000313" key="9">
    <source>
        <dbReference type="Proteomes" id="UP001322664"/>
    </source>
</evidence>
<feature type="domain" description="ABC-2 type transporter transmembrane" evidence="7">
    <location>
        <begin position="23"/>
        <end position="401"/>
    </location>
</feature>
<evidence type="ECO:0000256" key="3">
    <source>
        <dbReference type="ARBA" id="ARBA00022692"/>
    </source>
</evidence>
<comment type="subcellular location">
    <subcellularLocation>
        <location evidence="1">Cell membrane</location>
        <topology evidence="1">Multi-pass membrane protein</topology>
    </subcellularLocation>
</comment>
<keyword evidence="9" id="KW-1185">Reference proteome</keyword>
<sequence length="407" mass="46688">MKALKNILFFTTQNAHYLKKKWFSLLLLFITPICMIGLFLLLVLQFMTPDEKQRSTLAIVDNDRTEESKILTQLLIMALKGNGHIDITRMSDMEAQQAMERQQITSYVTFPQGLTNDLYAGSPIELPLVGDANKSIENAMIENLLNSMASYIESAQANILTVYEYAKKTPMSTERYNQLVEDIFIDYAIYTVGKNNFLAENTVNNTATTMPRYYYAMSTLFICLTIWLIGFYLLLMREQSQSIQNRLRLLGVTITQTFIAKSVICISGSVLFLIVLYSVMNRWLALALYPLDYWRLLLFVLFYSICVVCLQGIVELLSTNAKMRMLCYVVVTTIIILVSGALLPTIYFPHALQQLLLFTFPYEAFAWMIDITLENRNYANYMSMLVSASLSIALFGLLALYKERRLR</sequence>
<evidence type="ECO:0000256" key="6">
    <source>
        <dbReference type="SAM" id="Phobius"/>
    </source>
</evidence>
<keyword evidence="4 6" id="KW-1133">Transmembrane helix</keyword>
<protein>
    <submittedName>
        <fullName evidence="8">ABC transporter permease</fullName>
    </submittedName>
</protein>
<feature type="transmembrane region" description="Helical" evidence="6">
    <location>
        <begin position="247"/>
        <end position="276"/>
    </location>
</feature>
<gene>
    <name evidence="8" type="ORF">R6U77_10405</name>
</gene>
<dbReference type="Pfam" id="PF12698">
    <property type="entry name" value="ABC2_membrane_3"/>
    <property type="match status" value="1"/>
</dbReference>
<keyword evidence="2" id="KW-1003">Cell membrane</keyword>
<dbReference type="EMBL" id="CP137624">
    <property type="protein sequence ID" value="WPK10345.1"/>
    <property type="molecule type" value="Genomic_DNA"/>
</dbReference>
<feature type="transmembrane region" description="Helical" evidence="6">
    <location>
        <begin position="21"/>
        <end position="47"/>
    </location>
</feature>
<evidence type="ECO:0000259" key="7">
    <source>
        <dbReference type="Pfam" id="PF12698"/>
    </source>
</evidence>
<dbReference type="RefSeq" id="WP_319835615.1">
    <property type="nucleotide sequence ID" value="NZ_CP137624.1"/>
</dbReference>
<feature type="transmembrane region" description="Helical" evidence="6">
    <location>
        <begin position="296"/>
        <end position="314"/>
    </location>
</feature>
<dbReference type="Gene3D" id="3.40.1710.10">
    <property type="entry name" value="abc type-2 transporter like domain"/>
    <property type="match status" value="1"/>
</dbReference>
<dbReference type="PANTHER" id="PTHR30294:SF29">
    <property type="entry name" value="MULTIDRUG ABC TRANSPORTER PERMEASE YBHS-RELATED"/>
    <property type="match status" value="1"/>
</dbReference>
<dbReference type="InterPro" id="IPR051449">
    <property type="entry name" value="ABC-2_transporter_component"/>
</dbReference>
<proteinExistence type="predicted"/>
<reference evidence="8 9" key="1">
    <citation type="submission" date="2023-09" db="EMBL/GenBank/DDBJ databases">
        <authorList>
            <person name="Page C.A."/>
            <person name="Perez-Diaz I.M."/>
        </authorList>
    </citation>
    <scope>NUCLEOTIDE SEQUENCE [LARGE SCALE GENOMIC DNA]</scope>
    <source>
        <strain evidence="8 9">Ll15</strain>
    </source>
</reference>
<feature type="transmembrane region" description="Helical" evidence="6">
    <location>
        <begin position="213"/>
        <end position="235"/>
    </location>
</feature>